<dbReference type="SUPFAM" id="SSF56978">
    <property type="entry name" value="Perfringolysin"/>
    <property type="match status" value="1"/>
</dbReference>
<organism evidence="2">
    <name type="scientific">Byssovorax cruenta</name>
    <dbReference type="NCBI Taxonomy" id="293647"/>
    <lineage>
        <taxon>Bacteria</taxon>
        <taxon>Pseudomonadati</taxon>
        <taxon>Myxococcota</taxon>
        <taxon>Polyangia</taxon>
        <taxon>Polyangiales</taxon>
        <taxon>Polyangiaceae</taxon>
        <taxon>Byssovorax</taxon>
    </lineage>
</organism>
<reference evidence="2" key="1">
    <citation type="journal article" date="2018" name="J. Ind. Microbiol. Biotechnol.">
        <title>Genome mining reveals uncommon alkylpyrones as type III PKS products from myxobacteria.</title>
        <authorList>
            <person name="Hug J.J."/>
            <person name="Panter F."/>
            <person name="Krug D."/>
            <person name="Muller R."/>
        </authorList>
    </citation>
    <scope>NUCLEOTIDE SEQUENCE</scope>
    <source>
        <strain evidence="2">MSr4204</strain>
    </source>
</reference>
<dbReference type="InterPro" id="IPR036363">
    <property type="entry name" value="Thiol_cytolysin_ab_sf"/>
</dbReference>
<dbReference type="Gene3D" id="3.90.840.10">
    <property type="entry name" value="Thiol-activated cytolysin superfamily/Thiol-activated cytolysin, alpha-beta domain"/>
    <property type="match status" value="1"/>
</dbReference>
<evidence type="ECO:0000256" key="1">
    <source>
        <dbReference type="SAM" id="SignalP"/>
    </source>
</evidence>
<dbReference type="GO" id="GO:0015485">
    <property type="term" value="F:cholesterol binding"/>
    <property type="evidence" value="ECO:0007669"/>
    <property type="project" value="InterPro"/>
</dbReference>
<dbReference type="PROSITE" id="PS51257">
    <property type="entry name" value="PROKAR_LIPOPROTEIN"/>
    <property type="match status" value="1"/>
</dbReference>
<dbReference type="Gene3D" id="3.40.30.40">
    <property type="entry name" value="Perfringolysin"/>
    <property type="match status" value="1"/>
</dbReference>
<protein>
    <submittedName>
        <fullName evidence="2">Thiol-activated cytolysin</fullName>
    </submittedName>
</protein>
<proteinExistence type="predicted"/>
<dbReference type="Pfam" id="PF01289">
    <property type="entry name" value="Thiol_cytolysin"/>
    <property type="match status" value="1"/>
</dbReference>
<keyword evidence="1" id="KW-0732">Signal</keyword>
<name>A0A3S5GXZ8_9BACT</name>
<sequence>MRTNYNFLMLMGLSVVSFTACSGEAGNESWSSEAPSDDTASVQQALVQNQEVFDYLTHMSPLVLPTTSYSESSTSQDEVRDQTVNVCTYTQVSETNHFDKLVSFDPNADVLWPGAIVQGQSLSLGLLSPIGAQRGAGTITLTNARIDSSTPTEFVYSRTLSSPSLASAQDAIQSILTAESVNFGAKVAYTMHQAYSLNEGSVKAGIAAQFAGNSLNATFGQQWTQSKTTFLVDFTQGYYTVSFGAPTDPSAFFAPSVAVSDLQPFIFNGNPAGYISSVTYGRRLLIKFESNESSSKVSATLDAALTKGKAGGSISLDAEQQKILQETKMTLLALGGPAGSAVTVIGSGLDKISSLENYFQSGANFSPSSPGVPLSYSVRYLSNYQPFVVASTTNYTVPSCVGKTSPIAVNLSELRIYRNGETFGNGEMNYDVYVNNTIVASGRNVKRGDDTSITLPSAATMLTMLQQDGNAFSVRADVWEASKKVTPGLTHSFSTYLKSWSSTGYQESIGEYKNLKVGLRYTVTAY</sequence>
<feature type="chain" id="PRO_5018681153" evidence="1">
    <location>
        <begin position="23"/>
        <end position="526"/>
    </location>
</feature>
<dbReference type="Gene3D" id="3.30.1040.20">
    <property type="match status" value="1"/>
</dbReference>
<dbReference type="PRINTS" id="PR01400">
    <property type="entry name" value="TACYTOLYSIN"/>
</dbReference>
<dbReference type="EMBL" id="MH908916">
    <property type="protein sequence ID" value="AYM54097.1"/>
    <property type="molecule type" value="Genomic_DNA"/>
</dbReference>
<dbReference type="InterPro" id="IPR001869">
    <property type="entry name" value="Thiol_cytolysin"/>
</dbReference>
<dbReference type="InterPro" id="IPR036359">
    <property type="entry name" value="Thiol_cytolysin_sf"/>
</dbReference>
<feature type="signal peptide" evidence="1">
    <location>
        <begin position="1"/>
        <end position="22"/>
    </location>
</feature>
<evidence type="ECO:0000313" key="2">
    <source>
        <dbReference type="EMBL" id="AYM54097.1"/>
    </source>
</evidence>
<dbReference type="AlphaFoldDB" id="A0A3S5GXZ8"/>
<accession>A0A3S5GXZ8</accession>